<proteinExistence type="predicted"/>
<name>A0ABQ5KUG4_9EUKA</name>
<organism evidence="1 2">
    <name type="scientific">Aduncisulcus paluster</name>
    <dbReference type="NCBI Taxonomy" id="2918883"/>
    <lineage>
        <taxon>Eukaryota</taxon>
        <taxon>Metamonada</taxon>
        <taxon>Carpediemonas-like organisms</taxon>
        <taxon>Aduncisulcus</taxon>
    </lineage>
</organism>
<gene>
    <name evidence="1" type="ORF">ADUPG1_009132</name>
</gene>
<accession>A0ABQ5KUG4</accession>
<comment type="caution">
    <text evidence="1">The sequence shown here is derived from an EMBL/GenBank/DDBJ whole genome shotgun (WGS) entry which is preliminary data.</text>
</comment>
<evidence type="ECO:0000313" key="1">
    <source>
        <dbReference type="EMBL" id="GKT36105.1"/>
    </source>
</evidence>
<evidence type="ECO:0000313" key="2">
    <source>
        <dbReference type="Proteomes" id="UP001057375"/>
    </source>
</evidence>
<dbReference type="Proteomes" id="UP001057375">
    <property type="component" value="Unassembled WGS sequence"/>
</dbReference>
<reference evidence="1" key="1">
    <citation type="submission" date="2022-03" db="EMBL/GenBank/DDBJ databases">
        <title>Draft genome sequence of Aduncisulcus paluster, a free-living microaerophilic Fornicata.</title>
        <authorList>
            <person name="Yuyama I."/>
            <person name="Kume K."/>
            <person name="Tamura T."/>
            <person name="Inagaki Y."/>
            <person name="Hashimoto T."/>
        </authorList>
    </citation>
    <scope>NUCLEOTIDE SEQUENCE</scope>
    <source>
        <strain evidence="1">NY0171</strain>
    </source>
</reference>
<feature type="non-terminal residue" evidence="1">
    <location>
        <position position="188"/>
    </location>
</feature>
<dbReference type="EMBL" id="BQXS01011145">
    <property type="protein sequence ID" value="GKT36105.1"/>
    <property type="molecule type" value="Genomic_DNA"/>
</dbReference>
<sequence length="188" mass="21540">MHADLFSFSTLGSMDCLISENPWEQDKEEPQSSDPIDFSKLIKESTPDQAIQSLLSRLSEVTLSPDSLDDILTKAFEFCFARSVSVPLIFELLEYICSMITPFSSNVFFFDSLVKSLQMEDTALFNEYIELMLLFSSNFPQSFHLRLLFLLLSSPHTSPLEQTRVKQDIMSTFVHLTTSYRVDESSFE</sequence>
<keyword evidence="2" id="KW-1185">Reference proteome</keyword>
<protein>
    <submittedName>
        <fullName evidence="1">Uncharacterized protein</fullName>
    </submittedName>
</protein>